<dbReference type="Gene3D" id="3.20.20.10">
    <property type="entry name" value="Alanine racemase"/>
    <property type="match status" value="1"/>
</dbReference>
<dbReference type="SMART" id="SM01119">
    <property type="entry name" value="D-ser_dehydrat"/>
    <property type="match status" value="1"/>
</dbReference>
<dbReference type="InterPro" id="IPR051466">
    <property type="entry name" value="D-amino_acid_metab_enzyme"/>
</dbReference>
<dbReference type="Pfam" id="PF01168">
    <property type="entry name" value="Ala_racemase_N"/>
    <property type="match status" value="1"/>
</dbReference>
<keyword evidence="5" id="KW-1185">Reference proteome</keyword>
<dbReference type="CDD" id="cd06818">
    <property type="entry name" value="PLPDE_III_cryptic_DSD"/>
    <property type="match status" value="1"/>
</dbReference>
<comment type="similarity">
    <text evidence="1">Belongs to the DSD1 family.</text>
</comment>
<dbReference type="Gene3D" id="2.40.37.20">
    <property type="entry name" value="D-serine dehydratase-like domain"/>
    <property type="match status" value="1"/>
</dbReference>
<dbReference type="InterPro" id="IPR026956">
    <property type="entry name" value="D-ser_dehydrat-like_dom"/>
</dbReference>
<proteinExistence type="inferred from homology"/>
<evidence type="ECO:0000256" key="1">
    <source>
        <dbReference type="ARBA" id="ARBA00005323"/>
    </source>
</evidence>
<dbReference type="EMBL" id="BAABCQ010000048">
    <property type="protein sequence ID" value="GAA3977887.1"/>
    <property type="molecule type" value="Genomic_DNA"/>
</dbReference>
<accession>A0ABP7Q873</accession>
<gene>
    <name evidence="4" type="ORF">GCM10022384_29550</name>
</gene>
<protein>
    <submittedName>
        <fullName evidence="4">Amino acid deaminase</fullName>
    </submittedName>
</protein>
<comment type="caution">
    <text evidence="4">The sequence shown here is derived from an EMBL/GenBank/DDBJ whole genome shotgun (WGS) entry which is preliminary data.</text>
</comment>
<evidence type="ECO:0000313" key="5">
    <source>
        <dbReference type="Proteomes" id="UP001500034"/>
    </source>
</evidence>
<dbReference type="InterPro" id="IPR001608">
    <property type="entry name" value="Ala_racemase_N"/>
</dbReference>
<dbReference type="Proteomes" id="UP001500034">
    <property type="component" value="Unassembled WGS sequence"/>
</dbReference>
<dbReference type="PANTHER" id="PTHR28004">
    <property type="entry name" value="ZGC:162816-RELATED"/>
    <property type="match status" value="1"/>
</dbReference>
<evidence type="ECO:0000259" key="3">
    <source>
        <dbReference type="SMART" id="SM01119"/>
    </source>
</evidence>
<dbReference type="InterPro" id="IPR029066">
    <property type="entry name" value="PLP-binding_barrel"/>
</dbReference>
<dbReference type="Pfam" id="PF14031">
    <property type="entry name" value="D-ser_dehydrat"/>
    <property type="match status" value="1"/>
</dbReference>
<organism evidence="4 5">
    <name type="scientific">Streptomyces marokkonensis</name>
    <dbReference type="NCBI Taxonomy" id="324855"/>
    <lineage>
        <taxon>Bacteria</taxon>
        <taxon>Bacillati</taxon>
        <taxon>Actinomycetota</taxon>
        <taxon>Actinomycetes</taxon>
        <taxon>Kitasatosporales</taxon>
        <taxon>Streptomycetaceae</taxon>
        <taxon>Streptomyces</taxon>
    </lineage>
</organism>
<evidence type="ECO:0000256" key="2">
    <source>
        <dbReference type="ARBA" id="ARBA00023239"/>
    </source>
</evidence>
<sequence length="429" mass="46218">MALDTGTEALARLGEERVDHRFKGLPPDADGLTVTELAGQRRNLFTGGFATPVLALSAERLEHNLALMETYAARHGLAFAPHGKTSMAPQLFHRQIEHGAWGITLAVPHQVRVARAFGIRRIFLANELVDAAALRWIASEQDADPDFRFVCYVDSVRGARLMDAALTDAGPSRPVDVVVELGAGEGARTGVRTEAECAAVADAVAGARTLRLAGVAGYEGEVPDADPERVRAWLRRLVALAVDFDKAGRFADLEEIVLSAGGSAWFDAVADVFAEVPDLSLPVLKLLRSGAYVSHDDGHYREVTPFNRVPDEGALEPAFRLWTQVVSRPSPGQAFANAGKRDAAYDLDLPFAQAVRPADGGPERAATGITVNGLSDQHAWLRTAPEADLEVGDWVGLGLSHPCTSFDKWQLIPLAQADGTVVDYIRTFF</sequence>
<evidence type="ECO:0000313" key="4">
    <source>
        <dbReference type="EMBL" id="GAA3977887.1"/>
    </source>
</evidence>
<dbReference type="PANTHER" id="PTHR28004:SF8">
    <property type="entry name" value="D-SERINE DEAMINASE"/>
    <property type="match status" value="1"/>
</dbReference>
<feature type="domain" description="D-serine dehydratase-like" evidence="3">
    <location>
        <begin position="318"/>
        <end position="416"/>
    </location>
</feature>
<keyword evidence="2" id="KW-0456">Lyase</keyword>
<dbReference type="RefSeq" id="WP_345592602.1">
    <property type="nucleotide sequence ID" value="NZ_BAABCQ010000048.1"/>
</dbReference>
<name>A0ABP7Q873_9ACTN</name>
<reference evidence="5" key="1">
    <citation type="journal article" date="2019" name="Int. J. Syst. Evol. Microbiol.">
        <title>The Global Catalogue of Microorganisms (GCM) 10K type strain sequencing project: providing services to taxonomists for standard genome sequencing and annotation.</title>
        <authorList>
            <consortium name="The Broad Institute Genomics Platform"/>
            <consortium name="The Broad Institute Genome Sequencing Center for Infectious Disease"/>
            <person name="Wu L."/>
            <person name="Ma J."/>
        </authorList>
    </citation>
    <scope>NUCLEOTIDE SEQUENCE [LARGE SCALE GENOMIC DNA]</scope>
    <source>
        <strain evidence="5">JCM 17027</strain>
    </source>
</reference>
<dbReference type="SUPFAM" id="SSF51419">
    <property type="entry name" value="PLP-binding barrel"/>
    <property type="match status" value="1"/>
</dbReference>
<dbReference type="InterPro" id="IPR042208">
    <property type="entry name" value="D-ser_dehydrat-like_sf"/>
</dbReference>